<sequence>MNKKLIFAGAAAAIAATAAYLYTRAGKVSMPKGAEAVKDFEVEKYLGTWYEIARLDYKFERNLSNVTAHYSLDEKGQVVVDNKGFNYKKGKWLESVGKAKFVGDPHEARLKVSFWGPIWNGYNVIAIDADYQHALVVGDDKNYMWILSRNKRIPKHVKQSFLLKASSLGYDVNDLTWTKHRNMHVA</sequence>
<evidence type="ECO:0000313" key="16">
    <source>
        <dbReference type="Proteomes" id="UP000249547"/>
    </source>
</evidence>
<feature type="domain" description="Lipocalin/cytosolic fatty-acid binding" evidence="14">
    <location>
        <begin position="41"/>
        <end position="179"/>
    </location>
</feature>
<dbReference type="GO" id="GO:0006950">
    <property type="term" value="P:response to stress"/>
    <property type="evidence" value="ECO:0007669"/>
    <property type="project" value="UniProtKB-ARBA"/>
</dbReference>
<dbReference type="Pfam" id="PF08212">
    <property type="entry name" value="Lipocalin_2"/>
    <property type="match status" value="1"/>
</dbReference>
<dbReference type="CDD" id="cd19438">
    <property type="entry name" value="lipocalin_Blc-like"/>
    <property type="match status" value="1"/>
</dbReference>
<dbReference type="InterPro" id="IPR000566">
    <property type="entry name" value="Lipocln_cytosolic_FA-bd_dom"/>
</dbReference>
<keyword evidence="8" id="KW-0564">Palmitate</keyword>
<dbReference type="EMBL" id="QLLL01000003">
    <property type="protein sequence ID" value="RAJ06766.1"/>
    <property type="molecule type" value="Genomic_DNA"/>
</dbReference>
<dbReference type="Gene3D" id="2.40.128.20">
    <property type="match status" value="1"/>
</dbReference>
<dbReference type="PRINTS" id="PR01171">
    <property type="entry name" value="BCTLIPOCALIN"/>
</dbReference>
<keyword evidence="7" id="KW-0472">Membrane</keyword>
<accession>A0A327QQ77</accession>
<dbReference type="PANTHER" id="PTHR10612:SF34">
    <property type="entry name" value="APOLIPOPROTEIN D"/>
    <property type="match status" value="1"/>
</dbReference>
<evidence type="ECO:0000256" key="12">
    <source>
        <dbReference type="ARBA" id="ARBA00071217"/>
    </source>
</evidence>
<evidence type="ECO:0000256" key="5">
    <source>
        <dbReference type="ARBA" id="ARBA00022729"/>
    </source>
</evidence>
<dbReference type="AlphaFoldDB" id="A0A327QQ77"/>
<keyword evidence="10 15" id="KW-0449">Lipoprotein</keyword>
<evidence type="ECO:0000256" key="3">
    <source>
        <dbReference type="ARBA" id="ARBA00006889"/>
    </source>
</evidence>
<evidence type="ECO:0000313" key="15">
    <source>
        <dbReference type="EMBL" id="RAJ06766.1"/>
    </source>
</evidence>
<comment type="caution">
    <text evidence="15">The sequence shown here is derived from an EMBL/GenBank/DDBJ whole genome shotgun (WGS) entry which is preliminary data.</text>
</comment>
<evidence type="ECO:0000256" key="11">
    <source>
        <dbReference type="ARBA" id="ARBA00057024"/>
    </source>
</evidence>
<dbReference type="InterPro" id="IPR012674">
    <property type="entry name" value="Calycin"/>
</dbReference>
<gene>
    <name evidence="15" type="ORF">LX64_01893</name>
</gene>
<evidence type="ECO:0000256" key="10">
    <source>
        <dbReference type="ARBA" id="ARBA00023288"/>
    </source>
</evidence>
<feature type="chain" id="PRO_5016196172" description="Outer membrane lipoprotein Blc" evidence="13">
    <location>
        <begin position="19"/>
        <end position="186"/>
    </location>
</feature>
<evidence type="ECO:0000256" key="1">
    <source>
        <dbReference type="ARBA" id="ARBA00004442"/>
    </source>
</evidence>
<dbReference type="InterPro" id="IPR002446">
    <property type="entry name" value="Lipocalin_bac"/>
</dbReference>
<evidence type="ECO:0000256" key="6">
    <source>
        <dbReference type="ARBA" id="ARBA00023121"/>
    </source>
</evidence>
<dbReference type="PANTHER" id="PTHR10612">
    <property type="entry name" value="APOLIPOPROTEIN D"/>
    <property type="match status" value="1"/>
</dbReference>
<dbReference type="PIRSF" id="PIRSF036893">
    <property type="entry name" value="Lipocalin_ApoD"/>
    <property type="match status" value="1"/>
</dbReference>
<comment type="similarity">
    <text evidence="3 13">Belongs to the calycin superfamily. Lipocalin family.</text>
</comment>
<dbReference type="InterPro" id="IPR022272">
    <property type="entry name" value="Lipocalin_CS"/>
</dbReference>
<dbReference type="InterPro" id="IPR022271">
    <property type="entry name" value="Lipocalin_ApoD"/>
</dbReference>
<name>A0A327QQ77_9BACT</name>
<evidence type="ECO:0000256" key="7">
    <source>
        <dbReference type="ARBA" id="ARBA00023136"/>
    </source>
</evidence>
<evidence type="ECO:0000256" key="13">
    <source>
        <dbReference type="PIRNR" id="PIRNR036893"/>
    </source>
</evidence>
<comment type="subcellular location">
    <subcellularLocation>
        <location evidence="1">Cell outer membrane</location>
    </subcellularLocation>
    <subcellularLocation>
        <location evidence="2">Membrane</location>
        <topology evidence="2">Lipid-anchor</topology>
    </subcellularLocation>
</comment>
<dbReference type="OrthoDB" id="594739at2"/>
<dbReference type="FunFam" id="2.40.128.20:FF:000002">
    <property type="entry name" value="Outer membrane lipoprotein Blc"/>
    <property type="match status" value="1"/>
</dbReference>
<keyword evidence="6" id="KW-0446">Lipid-binding</keyword>
<dbReference type="PROSITE" id="PS00213">
    <property type="entry name" value="LIPOCALIN"/>
    <property type="match status" value="1"/>
</dbReference>
<dbReference type="SUPFAM" id="SSF50814">
    <property type="entry name" value="Lipocalins"/>
    <property type="match status" value="1"/>
</dbReference>
<dbReference type="GO" id="GO:0008289">
    <property type="term" value="F:lipid binding"/>
    <property type="evidence" value="ECO:0007669"/>
    <property type="project" value="UniProtKB-KW"/>
</dbReference>
<dbReference type="RefSeq" id="WP_111597358.1">
    <property type="nucleotide sequence ID" value="NZ_QLLL01000003.1"/>
</dbReference>
<feature type="signal peptide" evidence="13">
    <location>
        <begin position="1"/>
        <end position="18"/>
    </location>
</feature>
<keyword evidence="5 13" id="KW-0732">Signal</keyword>
<keyword evidence="9" id="KW-0998">Cell outer membrane</keyword>
<comment type="function">
    <text evidence="11">Involved in the storage or transport of lipids necessary for membrane maintenance under stressful conditions. Displays a binding preference for lysophospholipids.</text>
</comment>
<dbReference type="Proteomes" id="UP000249547">
    <property type="component" value="Unassembled WGS sequence"/>
</dbReference>
<dbReference type="InterPro" id="IPR047202">
    <property type="entry name" value="Lipocalin_Blc-like_dom"/>
</dbReference>
<protein>
    <recommendedName>
        <fullName evidence="12">Outer membrane lipoprotein Blc</fullName>
    </recommendedName>
</protein>
<keyword evidence="16" id="KW-1185">Reference proteome</keyword>
<dbReference type="GO" id="GO:0009279">
    <property type="term" value="C:cell outer membrane"/>
    <property type="evidence" value="ECO:0007669"/>
    <property type="project" value="UniProtKB-SubCell"/>
</dbReference>
<comment type="subunit">
    <text evidence="4">Homodimer.</text>
</comment>
<evidence type="ECO:0000256" key="4">
    <source>
        <dbReference type="ARBA" id="ARBA00011738"/>
    </source>
</evidence>
<organism evidence="15 16">
    <name type="scientific">Chitinophaga skermanii</name>
    <dbReference type="NCBI Taxonomy" id="331697"/>
    <lineage>
        <taxon>Bacteria</taxon>
        <taxon>Pseudomonadati</taxon>
        <taxon>Bacteroidota</taxon>
        <taxon>Chitinophagia</taxon>
        <taxon>Chitinophagales</taxon>
        <taxon>Chitinophagaceae</taxon>
        <taxon>Chitinophaga</taxon>
    </lineage>
</organism>
<evidence type="ECO:0000256" key="2">
    <source>
        <dbReference type="ARBA" id="ARBA00004635"/>
    </source>
</evidence>
<evidence type="ECO:0000256" key="8">
    <source>
        <dbReference type="ARBA" id="ARBA00023139"/>
    </source>
</evidence>
<evidence type="ECO:0000256" key="9">
    <source>
        <dbReference type="ARBA" id="ARBA00023237"/>
    </source>
</evidence>
<reference evidence="15 16" key="1">
    <citation type="submission" date="2018-06" db="EMBL/GenBank/DDBJ databases">
        <title>Genomic Encyclopedia of Archaeal and Bacterial Type Strains, Phase II (KMG-II): from individual species to whole genera.</title>
        <authorList>
            <person name="Goeker M."/>
        </authorList>
    </citation>
    <scope>NUCLEOTIDE SEQUENCE [LARGE SCALE GENOMIC DNA]</scope>
    <source>
        <strain evidence="15 16">DSM 23857</strain>
    </source>
</reference>
<proteinExistence type="inferred from homology"/>
<evidence type="ECO:0000259" key="14">
    <source>
        <dbReference type="Pfam" id="PF08212"/>
    </source>
</evidence>